<evidence type="ECO:0008006" key="9">
    <source>
        <dbReference type="Google" id="ProtNLM"/>
    </source>
</evidence>
<evidence type="ECO:0000313" key="8">
    <source>
        <dbReference type="Proteomes" id="UP001177023"/>
    </source>
</evidence>
<gene>
    <name evidence="7" type="ORF">MSPICULIGERA_LOCUS12133</name>
</gene>
<keyword evidence="5 6" id="KW-0472">Membrane</keyword>
<evidence type="ECO:0000256" key="3">
    <source>
        <dbReference type="ARBA" id="ARBA00022692"/>
    </source>
</evidence>
<dbReference type="InterPro" id="IPR011701">
    <property type="entry name" value="MFS"/>
</dbReference>
<evidence type="ECO:0000256" key="5">
    <source>
        <dbReference type="ARBA" id="ARBA00023136"/>
    </source>
</evidence>
<feature type="transmembrane region" description="Helical" evidence="6">
    <location>
        <begin position="489"/>
        <end position="511"/>
    </location>
</feature>
<comment type="subcellular location">
    <subcellularLocation>
        <location evidence="1">Endomembrane system</location>
        <topology evidence="1">Multi-pass membrane protein</topology>
    </subcellularLocation>
</comment>
<feature type="transmembrane region" description="Helical" evidence="6">
    <location>
        <begin position="399"/>
        <end position="424"/>
    </location>
</feature>
<organism evidence="7 8">
    <name type="scientific">Mesorhabditis spiculigera</name>
    <dbReference type="NCBI Taxonomy" id="96644"/>
    <lineage>
        <taxon>Eukaryota</taxon>
        <taxon>Metazoa</taxon>
        <taxon>Ecdysozoa</taxon>
        <taxon>Nematoda</taxon>
        <taxon>Chromadorea</taxon>
        <taxon>Rhabditida</taxon>
        <taxon>Rhabditina</taxon>
        <taxon>Rhabditomorpha</taxon>
        <taxon>Rhabditoidea</taxon>
        <taxon>Rhabditidae</taxon>
        <taxon>Mesorhabditinae</taxon>
        <taxon>Mesorhabditis</taxon>
    </lineage>
</organism>
<feature type="transmembrane region" description="Helical" evidence="6">
    <location>
        <begin position="644"/>
        <end position="665"/>
    </location>
</feature>
<sequence>MAESNNAKATPLKFFFTNGNKKVKKTSMIGNDLLAIGLASIHHENTCPELTGRVTGTAIKVIDIMKSATELWETLRIGIAEVTTTDFKAISFWISGPTPLKSEKLFLELDTQGLGGLPASCHGHGMQVADYVDKAWKQTRDALTTKLKDLAKTHQDGYDLVLQGHSIGEFSNFAVAVSKALGVAVRFYELGDVEMEHPPLNGEYKEVTPIYQATPAGYYHSGKAAVIDQLGYTNTYCDEEDALCAQKVKYDGGNPHRFEGREKVLSGEECFIKKRAELQKLADRDTSWRSIYIATLMMAMAGINMSILFMALWPYMQMANLSFGWWAQKTMKTAHPLIFGFSMAALGNLIYAILPMLPGDITLPLMLGARVLTGFCTGCLGVLRSFVAMCSNAKDRLKAMATLSTGLTIGLSIGPVIQMCFMPIGPDGLSIFGVRFNQYTTPGFFMTAVSLFCVFLLVTWFEENYVGIISDDEKMSNPWLVIPKFDRPAVLVMFYLWCLLMTIATSFYCVATPMAMSMYGWSSEEAVTYNALLQTVSCILSAVTNALLAKTRLGHMDRRRQLIAGLTLFLIFMIIFFPWFFYPDAHAVASDPRVCNYAWCTTRRTVPIWLYCSAFIACFGTGFPLCMTALNTRISEILGPRKQSFIQGAMAFTGSLSQFACPILVTWLYEKDGFRPVSLLNIILHTIGILIIVLFYRRLVPLEMKPELGEATNLKRPEKETDWRAIYIASFMLVMCGMNMSIFFMAIWPYTVLANPTFGYWGQKTMKAAQPVGFAFAMAAIGNLLYGILPVLPISWFVPAMLLARFLAGIGAGTLGVLRSFTATASAPKDRLKAISISSFGLTTGLSIGPVITLLFMPMGVDGWELFGLPFNQFTTPGYFMFLLCIACVVILNTIFRENHVGIISDEEKAENPWFVLPKWDRISVAILFFVWACMAGVGACVYSISSPLTMVMYGWSSNEAVAYNSLLQTGSCAMSAVTYIMLAKTRYGKLDRRFLIGMGLGTFLIYLSIIYPWGFYEGPLNFIAANETTGGCPQHYLWCADYTRVPFLLYSTGFILALGIGFPTIVGPLNALFSEVVGPRKQSFLQGLMTFTGSLCQFIAPLIIMPAFEVSGFRWVAMGTFILILCAIALLTLFRHRMVPLNMDPPRGLATKYKRGTFYKM</sequence>
<feature type="transmembrane region" description="Helical" evidence="6">
    <location>
        <begin position="291"/>
        <end position="313"/>
    </location>
</feature>
<dbReference type="PANTHER" id="PTHR23510:SF3">
    <property type="entry name" value="MAJOR FACILITATOR SUPERFAMILY DOMAIN-CONTAINING PROTEIN 8"/>
    <property type="match status" value="1"/>
</dbReference>
<evidence type="ECO:0000256" key="6">
    <source>
        <dbReference type="SAM" id="Phobius"/>
    </source>
</evidence>
<feature type="transmembrane region" description="Helical" evidence="6">
    <location>
        <begin position="561"/>
        <end position="582"/>
    </location>
</feature>
<feature type="transmembrane region" description="Helical" evidence="6">
    <location>
        <begin position="677"/>
        <end position="696"/>
    </location>
</feature>
<comment type="caution">
    <text evidence="7">The sequence shown here is derived from an EMBL/GenBank/DDBJ whole genome shotgun (WGS) entry which is preliminary data.</text>
</comment>
<protein>
    <recommendedName>
        <fullName evidence="9">Major facilitator superfamily (MFS) profile domain-containing protein</fullName>
    </recommendedName>
</protein>
<name>A0AA36CR50_9BILA</name>
<dbReference type="Gene3D" id="1.20.1250.20">
    <property type="entry name" value="MFS general substrate transporter like domains"/>
    <property type="match status" value="2"/>
</dbReference>
<dbReference type="InterPro" id="IPR036259">
    <property type="entry name" value="MFS_trans_sf"/>
</dbReference>
<keyword evidence="3 6" id="KW-0812">Transmembrane</keyword>
<accession>A0AA36CR50</accession>
<feature type="transmembrane region" description="Helical" evidence="6">
    <location>
        <begin position="966"/>
        <end position="983"/>
    </location>
</feature>
<dbReference type="InterPro" id="IPR051068">
    <property type="entry name" value="MFS_Domain-Containing_Protein"/>
</dbReference>
<reference evidence="7" key="1">
    <citation type="submission" date="2023-06" db="EMBL/GenBank/DDBJ databases">
        <authorList>
            <person name="Delattre M."/>
        </authorList>
    </citation>
    <scope>NUCLEOTIDE SEQUENCE</scope>
    <source>
        <strain evidence="7">AF72</strain>
    </source>
</reference>
<keyword evidence="2" id="KW-0813">Transport</keyword>
<keyword evidence="4 6" id="KW-1133">Transmembrane helix</keyword>
<feature type="transmembrane region" description="Helical" evidence="6">
    <location>
        <begin position="608"/>
        <end position="632"/>
    </location>
</feature>
<feature type="transmembrane region" description="Helical" evidence="6">
    <location>
        <begin position="444"/>
        <end position="468"/>
    </location>
</feature>
<dbReference type="Pfam" id="PF07690">
    <property type="entry name" value="MFS_1"/>
    <property type="match status" value="2"/>
</dbReference>
<feature type="non-terminal residue" evidence="7">
    <location>
        <position position="1162"/>
    </location>
</feature>
<evidence type="ECO:0000313" key="7">
    <source>
        <dbReference type="EMBL" id="CAJ0573784.1"/>
    </source>
</evidence>
<dbReference type="GO" id="GO:0022857">
    <property type="term" value="F:transmembrane transporter activity"/>
    <property type="evidence" value="ECO:0007669"/>
    <property type="project" value="InterPro"/>
</dbReference>
<evidence type="ECO:0000256" key="2">
    <source>
        <dbReference type="ARBA" id="ARBA00022448"/>
    </source>
</evidence>
<feature type="transmembrane region" description="Helical" evidence="6">
    <location>
        <begin position="925"/>
        <end position="946"/>
    </location>
</feature>
<feature type="transmembrane region" description="Helical" evidence="6">
    <location>
        <begin position="1085"/>
        <end position="1108"/>
    </location>
</feature>
<dbReference type="PANTHER" id="PTHR23510">
    <property type="entry name" value="INNER MEMBRANE TRANSPORT PROTEIN YAJR"/>
    <property type="match status" value="1"/>
</dbReference>
<dbReference type="CDD" id="cd17326">
    <property type="entry name" value="MFS_MFSD8"/>
    <property type="match status" value="1"/>
</dbReference>
<evidence type="ECO:0000256" key="1">
    <source>
        <dbReference type="ARBA" id="ARBA00004127"/>
    </source>
</evidence>
<dbReference type="AlphaFoldDB" id="A0AA36CR50"/>
<feature type="transmembrane region" description="Helical" evidence="6">
    <location>
        <begin position="995"/>
        <end position="1014"/>
    </location>
</feature>
<evidence type="ECO:0000256" key="4">
    <source>
        <dbReference type="ARBA" id="ARBA00022989"/>
    </source>
</evidence>
<feature type="transmembrane region" description="Helical" evidence="6">
    <location>
        <begin position="839"/>
        <end position="859"/>
    </location>
</feature>
<feature type="transmembrane region" description="Helical" evidence="6">
    <location>
        <begin position="1048"/>
        <end position="1073"/>
    </location>
</feature>
<keyword evidence="8" id="KW-1185">Reference proteome</keyword>
<feature type="transmembrane region" description="Helical" evidence="6">
    <location>
        <begin position="725"/>
        <end position="748"/>
    </location>
</feature>
<dbReference type="SUPFAM" id="SSF103473">
    <property type="entry name" value="MFS general substrate transporter"/>
    <property type="match status" value="2"/>
</dbReference>
<dbReference type="Proteomes" id="UP001177023">
    <property type="component" value="Unassembled WGS sequence"/>
</dbReference>
<feature type="transmembrane region" description="Helical" evidence="6">
    <location>
        <begin position="531"/>
        <end position="549"/>
    </location>
</feature>
<feature type="transmembrane region" description="Helical" evidence="6">
    <location>
        <begin position="879"/>
        <end position="896"/>
    </location>
</feature>
<dbReference type="GO" id="GO:0005765">
    <property type="term" value="C:lysosomal membrane"/>
    <property type="evidence" value="ECO:0007669"/>
    <property type="project" value="TreeGrafter"/>
</dbReference>
<feature type="transmembrane region" description="Helical" evidence="6">
    <location>
        <begin position="1114"/>
        <end position="1135"/>
    </location>
</feature>
<dbReference type="EMBL" id="CATQJA010002622">
    <property type="protein sequence ID" value="CAJ0573784.1"/>
    <property type="molecule type" value="Genomic_DNA"/>
</dbReference>
<dbReference type="GO" id="GO:0012505">
    <property type="term" value="C:endomembrane system"/>
    <property type="evidence" value="ECO:0007669"/>
    <property type="project" value="UniProtKB-SubCell"/>
</dbReference>
<feature type="transmembrane region" description="Helical" evidence="6">
    <location>
        <begin position="334"/>
        <end position="354"/>
    </location>
</feature>
<proteinExistence type="predicted"/>
<feature type="transmembrane region" description="Helical" evidence="6">
    <location>
        <begin position="366"/>
        <end position="387"/>
    </location>
</feature>